<dbReference type="InterPro" id="IPR038377">
    <property type="entry name" value="Na/Glc_symporter_sf"/>
</dbReference>
<comment type="similarity">
    <text evidence="2 6">Belongs to the sodium:solute symporter (SSF) (TC 2.A.21) family.</text>
</comment>
<dbReference type="PANTHER" id="PTHR11819">
    <property type="entry name" value="SOLUTE CARRIER FAMILY 5"/>
    <property type="match status" value="1"/>
</dbReference>
<evidence type="ECO:0000313" key="7">
    <source>
        <dbReference type="EMBL" id="GAM77926.1"/>
    </source>
</evidence>
<evidence type="ECO:0000313" key="8">
    <source>
        <dbReference type="Proteomes" id="UP000031666"/>
    </source>
</evidence>
<dbReference type="GO" id="GO:0005412">
    <property type="term" value="F:D-glucose:sodium symporter activity"/>
    <property type="evidence" value="ECO:0007669"/>
    <property type="project" value="TreeGrafter"/>
</dbReference>
<evidence type="ECO:0000256" key="5">
    <source>
        <dbReference type="ARBA" id="ARBA00023136"/>
    </source>
</evidence>
<dbReference type="Pfam" id="PF00474">
    <property type="entry name" value="SSF"/>
    <property type="match status" value="1"/>
</dbReference>
<dbReference type="EMBL" id="BBSC01000011">
    <property type="protein sequence ID" value="GAM77926.1"/>
    <property type="molecule type" value="Genomic_DNA"/>
</dbReference>
<dbReference type="Proteomes" id="UP000031666">
    <property type="component" value="Unassembled WGS sequence"/>
</dbReference>
<name>A0A0B8QHB2_9VIBR</name>
<keyword evidence="4" id="KW-1133">Transmembrane helix</keyword>
<dbReference type="AlphaFoldDB" id="A0A0B8QHB2"/>
<organism evidence="7 8">
    <name type="scientific">Vibrio ishigakensis</name>
    <dbReference type="NCBI Taxonomy" id="1481914"/>
    <lineage>
        <taxon>Bacteria</taxon>
        <taxon>Pseudomonadati</taxon>
        <taxon>Pseudomonadota</taxon>
        <taxon>Gammaproteobacteria</taxon>
        <taxon>Vibrionales</taxon>
        <taxon>Vibrionaceae</taxon>
        <taxon>Vibrio</taxon>
    </lineage>
</organism>
<dbReference type="PANTHER" id="PTHR11819:SF195">
    <property type="entry name" value="SODIUM_GLUCOSE COTRANSPORTER 4"/>
    <property type="match status" value="1"/>
</dbReference>
<gene>
    <name evidence="7" type="ORF">JCM19241_654</name>
</gene>
<reference evidence="7 8" key="1">
    <citation type="submission" date="2015-01" db="EMBL/GenBank/DDBJ databases">
        <title>Vibrio sp. C94 JCM 19241 whole genome shotgun sequence.</title>
        <authorList>
            <person name="Sawabe T."/>
            <person name="Meirelles P."/>
            <person name="Feng G."/>
            <person name="Sayaka M."/>
            <person name="Hattori M."/>
            <person name="Ohkuma M."/>
        </authorList>
    </citation>
    <scope>NUCLEOTIDE SEQUENCE [LARGE SCALE GENOMIC DNA]</scope>
    <source>
        <strain evidence="8">JCM 19241</strain>
    </source>
</reference>
<keyword evidence="3" id="KW-0812">Transmembrane</keyword>
<reference evidence="7 8" key="2">
    <citation type="submission" date="2015-01" db="EMBL/GenBank/DDBJ databases">
        <authorList>
            <consortium name="NBRP consortium"/>
            <person name="Sawabe T."/>
            <person name="Meirelles P."/>
            <person name="Feng G."/>
            <person name="Sayaka M."/>
            <person name="Hattori M."/>
            <person name="Ohkuma M."/>
        </authorList>
    </citation>
    <scope>NUCLEOTIDE SEQUENCE [LARGE SCALE GENOMIC DNA]</scope>
    <source>
        <strain evidence="8">JCM 19241</strain>
    </source>
</reference>
<comment type="caution">
    <text evidence="7">The sequence shown here is derived from an EMBL/GenBank/DDBJ whole genome shotgun (WGS) entry which is preliminary data.</text>
</comment>
<proteinExistence type="inferred from homology"/>
<evidence type="ECO:0000256" key="1">
    <source>
        <dbReference type="ARBA" id="ARBA00004141"/>
    </source>
</evidence>
<evidence type="ECO:0000256" key="2">
    <source>
        <dbReference type="ARBA" id="ARBA00006434"/>
    </source>
</evidence>
<keyword evidence="5" id="KW-0472">Membrane</keyword>
<comment type="subcellular location">
    <subcellularLocation>
        <location evidence="1">Membrane</location>
        <topology evidence="1">Multi-pass membrane protein</topology>
    </subcellularLocation>
</comment>
<evidence type="ECO:0000256" key="6">
    <source>
        <dbReference type="RuleBase" id="RU362091"/>
    </source>
</evidence>
<dbReference type="GO" id="GO:0005886">
    <property type="term" value="C:plasma membrane"/>
    <property type="evidence" value="ECO:0007669"/>
    <property type="project" value="TreeGrafter"/>
</dbReference>
<dbReference type="InterPro" id="IPR001734">
    <property type="entry name" value="Na/solute_symporter"/>
</dbReference>
<evidence type="ECO:0000256" key="3">
    <source>
        <dbReference type="ARBA" id="ARBA00022692"/>
    </source>
</evidence>
<sequence length="305" mass="33589">MWFIPPWVAAGMGVDLQAFYPNLAESSNNAAYLFYIDHYMPTGVLGLVLAAMIAATVAPMTTALNRNAGIFVRNVYQPLINKESTERDQMKVGKIATLVSGLLSVGAALMFASIREYSFFDLMMLFGALLQMPISIPSLLALVIVRTPDWSGWATIVVGLCVSAFMQFVFEVNWLLPLFGAESFTHREYVDLTVVSALLAQIVITGGFFAMTSLFYKERTGERAEETNTMLKNLKTPISGEEEADVDRRQGEYLGKMTQILGGLIIVIGLTVDTWADMLTFFIIGGLILLSGVHLYRTRKAPQAA</sequence>
<dbReference type="STRING" id="1481914.JCM19241_654"/>
<protein>
    <submittedName>
        <fullName evidence="7">Sodium-solute symporter</fullName>
    </submittedName>
</protein>
<dbReference type="Gene3D" id="1.20.1730.10">
    <property type="entry name" value="Sodium/glucose cotransporter"/>
    <property type="match status" value="1"/>
</dbReference>
<accession>A0A0B8QHB2</accession>
<evidence type="ECO:0000256" key="4">
    <source>
        <dbReference type="ARBA" id="ARBA00022989"/>
    </source>
</evidence>
<dbReference type="PROSITE" id="PS50283">
    <property type="entry name" value="NA_SOLUT_SYMP_3"/>
    <property type="match status" value="1"/>
</dbReference>